<protein>
    <recommendedName>
        <fullName evidence="4">Ribosomal lysine N-methyltransferase 4</fullName>
        <ecNumber evidence="4">2.1.1.-</ecNumber>
    </recommendedName>
</protein>
<keyword evidence="1 4" id="KW-0489">Methyltransferase</keyword>
<evidence type="ECO:0000256" key="3">
    <source>
        <dbReference type="ARBA" id="ARBA00022691"/>
    </source>
</evidence>
<dbReference type="AlphaFoldDB" id="M2ZTS7"/>
<gene>
    <name evidence="7" type="ORF">MYCFIDRAFT_40308</name>
</gene>
<dbReference type="FunFam" id="3.90.1410.10:FF:000007">
    <property type="entry name" value="Ribosomal lysine N-methyltransferase 4"/>
    <property type="match status" value="1"/>
</dbReference>
<dbReference type="PIRSF" id="PIRSF011771">
    <property type="entry name" value="RMS1_SET"/>
    <property type="match status" value="1"/>
</dbReference>
<dbReference type="PANTHER" id="PTHR13271:SF34">
    <property type="entry name" value="N-LYSINE METHYLTRANSFERASE SETD6"/>
    <property type="match status" value="1"/>
</dbReference>
<keyword evidence="8" id="KW-1185">Reference proteome</keyword>
<dbReference type="OrthoDB" id="341421at2759"/>
<evidence type="ECO:0000313" key="8">
    <source>
        <dbReference type="Proteomes" id="UP000016932"/>
    </source>
</evidence>
<evidence type="ECO:0000313" key="7">
    <source>
        <dbReference type="EMBL" id="EME82409.1"/>
    </source>
</evidence>
<accession>M2ZTS7</accession>
<dbReference type="Pfam" id="PF00856">
    <property type="entry name" value="SET"/>
    <property type="match status" value="1"/>
</dbReference>
<dbReference type="PANTHER" id="PTHR13271">
    <property type="entry name" value="UNCHARACTERIZED PUTATIVE METHYLTRANSFERASE"/>
    <property type="match status" value="1"/>
</dbReference>
<comment type="similarity">
    <text evidence="4">Belongs to the class V-like SAM-binding methyltransferase superfamily. Histone-lysine methyltransferase family. SETD6 subfamily.</text>
</comment>
<dbReference type="KEGG" id="pfj:MYCFIDRAFT_40308"/>
<dbReference type="eggNOG" id="KOG1338">
    <property type="taxonomic scope" value="Eukaryota"/>
</dbReference>
<dbReference type="VEuPathDB" id="FungiDB:MYCFIDRAFT_40308"/>
<dbReference type="InterPro" id="IPR011383">
    <property type="entry name" value="N-lys_methylase_SETD6"/>
</dbReference>
<comment type="function">
    <text evidence="4">S-adenosyl-L-methionine-dependent protein-lysine N-methyltransferase that monomethylates 60S ribosomal protein L42.</text>
</comment>
<dbReference type="STRING" id="383855.M2ZTS7"/>
<dbReference type="Gene3D" id="3.90.1410.10">
    <property type="entry name" value="set domain protein methyltransferase, domain 1"/>
    <property type="match status" value="1"/>
</dbReference>
<organism evidence="7 8">
    <name type="scientific">Pseudocercospora fijiensis (strain CIRAD86)</name>
    <name type="common">Black leaf streak disease fungus</name>
    <name type="synonym">Mycosphaerella fijiensis</name>
    <dbReference type="NCBI Taxonomy" id="383855"/>
    <lineage>
        <taxon>Eukaryota</taxon>
        <taxon>Fungi</taxon>
        <taxon>Dikarya</taxon>
        <taxon>Ascomycota</taxon>
        <taxon>Pezizomycotina</taxon>
        <taxon>Dothideomycetes</taxon>
        <taxon>Dothideomycetidae</taxon>
        <taxon>Mycosphaerellales</taxon>
        <taxon>Mycosphaerellaceae</taxon>
        <taxon>Pseudocercospora</taxon>
    </lineage>
</organism>
<evidence type="ECO:0000259" key="6">
    <source>
        <dbReference type="PROSITE" id="PS50280"/>
    </source>
</evidence>
<evidence type="ECO:0000256" key="4">
    <source>
        <dbReference type="PIRNR" id="PIRNR011771"/>
    </source>
</evidence>
<dbReference type="GO" id="GO:0005634">
    <property type="term" value="C:nucleus"/>
    <property type="evidence" value="ECO:0007669"/>
    <property type="project" value="UniProtKB-SubCell"/>
</dbReference>
<dbReference type="EMBL" id="KB446559">
    <property type="protein sequence ID" value="EME82409.1"/>
    <property type="molecule type" value="Genomic_DNA"/>
</dbReference>
<dbReference type="GO" id="GO:0016279">
    <property type="term" value="F:protein-lysine N-methyltransferase activity"/>
    <property type="evidence" value="ECO:0007669"/>
    <property type="project" value="UniProtKB-UniRule"/>
</dbReference>
<evidence type="ECO:0000256" key="5">
    <source>
        <dbReference type="SAM" id="MobiDB-lite"/>
    </source>
</evidence>
<dbReference type="InterPro" id="IPR036464">
    <property type="entry name" value="Rubisco_LSMT_subst-bd_sf"/>
</dbReference>
<sequence length="449" mass="50793">MDIDDFQSMSDKFLTWLKNTGATISPKIQLADLRDRAAGRGVVATSDLTSDEEIFRIPRTSILTTETTDLPQEILQQLTDPWLSLILAMIFEYLLGTNSRFKPYLDILPESFNTLMFWTDNELQYLQGSAILSKIGKEEADNTFSEQLLPIITKNPEIFKIGTCNNQDLLALCHRMGSIIMSYAFDLDPPPTTTTSSSEEWESDSDSENEKISPKALIPLADMLNANGDLTNSKLFFSSDSFIMKTLQPVAAGEELLNDFGPLPPADLLRRYGFVTKNYSKWDVVEISAEKIKDCVKVDSENEIYAKFQYAEEQGVLDDAYDIARPGNEEGQFSEELCVFLNLLVLRKGEFEKMVEKEKLPKVELSVEAKRLLRRVLVHRYSEYPVEKELRESGSSSTRMEMARQVIEGEKEVIREAIEAVTDDANTNKKRAADTLEEEAAAIRNPVKK</sequence>
<keyword evidence="3 4" id="KW-0949">S-adenosyl-L-methionine</keyword>
<dbReference type="GO" id="GO:0032259">
    <property type="term" value="P:methylation"/>
    <property type="evidence" value="ECO:0007669"/>
    <property type="project" value="UniProtKB-KW"/>
</dbReference>
<keyword evidence="2 4" id="KW-0808">Transferase</keyword>
<reference evidence="7 8" key="1">
    <citation type="journal article" date="2012" name="PLoS Pathog.">
        <title>Diverse lifestyles and strategies of plant pathogenesis encoded in the genomes of eighteen Dothideomycetes fungi.</title>
        <authorList>
            <person name="Ohm R.A."/>
            <person name="Feau N."/>
            <person name="Henrissat B."/>
            <person name="Schoch C.L."/>
            <person name="Horwitz B.A."/>
            <person name="Barry K.W."/>
            <person name="Condon B.J."/>
            <person name="Copeland A.C."/>
            <person name="Dhillon B."/>
            <person name="Glaser F."/>
            <person name="Hesse C.N."/>
            <person name="Kosti I."/>
            <person name="LaButti K."/>
            <person name="Lindquist E.A."/>
            <person name="Lucas S."/>
            <person name="Salamov A.A."/>
            <person name="Bradshaw R.E."/>
            <person name="Ciuffetti L."/>
            <person name="Hamelin R.C."/>
            <person name="Kema G.H.J."/>
            <person name="Lawrence C."/>
            <person name="Scott J.A."/>
            <person name="Spatafora J.W."/>
            <person name="Turgeon B.G."/>
            <person name="de Wit P.J.G.M."/>
            <person name="Zhong S."/>
            <person name="Goodwin S.B."/>
            <person name="Grigoriev I.V."/>
        </authorList>
    </citation>
    <scope>NUCLEOTIDE SEQUENCE [LARGE SCALE GENOMIC DNA]</scope>
    <source>
        <strain evidence="7 8">CIRAD86</strain>
    </source>
</reference>
<dbReference type="InterPro" id="IPR050600">
    <property type="entry name" value="SETD3_SETD6_MTase"/>
</dbReference>
<dbReference type="HOGENOM" id="CLU_017135_0_0_1"/>
<dbReference type="PROSITE" id="PS50280">
    <property type="entry name" value="SET"/>
    <property type="match status" value="1"/>
</dbReference>
<dbReference type="Proteomes" id="UP000016932">
    <property type="component" value="Unassembled WGS sequence"/>
</dbReference>
<feature type="domain" description="SET" evidence="6">
    <location>
        <begin position="26"/>
        <end position="261"/>
    </location>
</feature>
<proteinExistence type="inferred from homology"/>
<dbReference type="SUPFAM" id="SSF81822">
    <property type="entry name" value="RuBisCo LSMT C-terminal, substrate-binding domain"/>
    <property type="match status" value="1"/>
</dbReference>
<dbReference type="InterPro" id="IPR001214">
    <property type="entry name" value="SET_dom"/>
</dbReference>
<dbReference type="Gene3D" id="3.90.1420.10">
    <property type="entry name" value="Rubisco LSMT, substrate-binding domain"/>
    <property type="match status" value="1"/>
</dbReference>
<name>M2ZTS7_PSEFD</name>
<feature type="region of interest" description="Disordered" evidence="5">
    <location>
        <begin position="189"/>
        <end position="210"/>
    </location>
</feature>
<evidence type="ECO:0000256" key="2">
    <source>
        <dbReference type="ARBA" id="ARBA00022679"/>
    </source>
</evidence>
<dbReference type="EC" id="2.1.1.-" evidence="4"/>
<comment type="subcellular location">
    <subcellularLocation>
        <location evidence="4">Nucleus</location>
    </subcellularLocation>
</comment>
<dbReference type="GeneID" id="19339338"/>
<evidence type="ECO:0000256" key="1">
    <source>
        <dbReference type="ARBA" id="ARBA00022603"/>
    </source>
</evidence>
<dbReference type="SUPFAM" id="SSF82199">
    <property type="entry name" value="SET domain"/>
    <property type="match status" value="1"/>
</dbReference>
<keyword evidence="4" id="KW-0539">Nucleus</keyword>
<dbReference type="InterPro" id="IPR046341">
    <property type="entry name" value="SET_dom_sf"/>
</dbReference>
<dbReference type="RefSeq" id="XP_007926990.1">
    <property type="nucleotide sequence ID" value="XM_007928799.1"/>
</dbReference>